<dbReference type="Pfam" id="PF06429">
    <property type="entry name" value="Flg_bbr_C"/>
    <property type="match status" value="1"/>
</dbReference>
<evidence type="ECO:0000256" key="2">
    <source>
        <dbReference type="ARBA" id="ARBA00017941"/>
    </source>
</evidence>
<organism evidence="6">
    <name type="scientific">hydrothermal vent metagenome</name>
    <dbReference type="NCBI Taxonomy" id="652676"/>
    <lineage>
        <taxon>unclassified sequences</taxon>
        <taxon>metagenomes</taxon>
        <taxon>ecological metagenomes</taxon>
    </lineage>
</organism>
<feature type="domain" description="Flagellar basal-body/hook protein C-terminal" evidence="5">
    <location>
        <begin position="88"/>
        <end position="133"/>
    </location>
</feature>
<evidence type="ECO:0000256" key="3">
    <source>
        <dbReference type="ARBA" id="ARBA00025933"/>
    </source>
</evidence>
<keyword evidence="6" id="KW-0282">Flagellum</keyword>
<keyword evidence="6" id="KW-0966">Cell projection</keyword>
<dbReference type="Pfam" id="PF00460">
    <property type="entry name" value="Flg_bb_rod"/>
    <property type="match status" value="1"/>
</dbReference>
<dbReference type="InterPro" id="IPR006299">
    <property type="entry name" value="FlgC"/>
</dbReference>
<gene>
    <name evidence="6" type="ORF">MNBD_GAMMA17-1555</name>
</gene>
<dbReference type="GO" id="GO:0030694">
    <property type="term" value="C:bacterial-type flagellum basal body, rod"/>
    <property type="evidence" value="ECO:0007669"/>
    <property type="project" value="InterPro"/>
</dbReference>
<reference evidence="6" key="1">
    <citation type="submission" date="2018-06" db="EMBL/GenBank/DDBJ databases">
        <authorList>
            <person name="Zhirakovskaya E."/>
        </authorList>
    </citation>
    <scope>NUCLEOTIDE SEQUENCE</scope>
</reference>
<evidence type="ECO:0000256" key="1">
    <source>
        <dbReference type="ARBA" id="ARBA00009677"/>
    </source>
</evidence>
<dbReference type="InterPro" id="IPR019776">
    <property type="entry name" value="Flagellar_basal_body_rod_CS"/>
</dbReference>
<dbReference type="PROSITE" id="PS00588">
    <property type="entry name" value="FLAGELLA_BB_ROD"/>
    <property type="match status" value="1"/>
</dbReference>
<comment type="subunit">
    <text evidence="3">The basal body constitutes a major portion of the flagellar organelle and consists of four rings (L,P,S, and M) mounted on a central rod. The rod consists of about 26 subunits of FlgG in the distal portion, and FlgB, FlgC and FlgF are thought to build up the proximal portion of the rod with about 6 subunits each.</text>
</comment>
<evidence type="ECO:0000259" key="5">
    <source>
        <dbReference type="Pfam" id="PF06429"/>
    </source>
</evidence>
<evidence type="ECO:0000259" key="4">
    <source>
        <dbReference type="Pfam" id="PF00460"/>
    </source>
</evidence>
<dbReference type="NCBIfam" id="TIGR01395">
    <property type="entry name" value="FlgC"/>
    <property type="match status" value="1"/>
</dbReference>
<dbReference type="PANTHER" id="PTHR30435:SF29">
    <property type="entry name" value="FLAGELLAR BASAL-BODY ROD PROTEIN FLGC"/>
    <property type="match status" value="1"/>
</dbReference>
<proteinExistence type="inferred from homology"/>
<evidence type="ECO:0000313" key="6">
    <source>
        <dbReference type="EMBL" id="VAW84751.1"/>
    </source>
</evidence>
<accession>A0A3B0YZD9</accession>
<dbReference type="InterPro" id="IPR001444">
    <property type="entry name" value="Flag_bb_rod_N"/>
</dbReference>
<dbReference type="GO" id="GO:0071978">
    <property type="term" value="P:bacterial-type flagellum-dependent swarming motility"/>
    <property type="evidence" value="ECO:0007669"/>
    <property type="project" value="TreeGrafter"/>
</dbReference>
<feature type="domain" description="Flagellar basal body rod protein N-terminal" evidence="4">
    <location>
        <begin position="8"/>
        <end position="31"/>
    </location>
</feature>
<dbReference type="EMBL" id="UOFQ01000006">
    <property type="protein sequence ID" value="VAW84751.1"/>
    <property type="molecule type" value="Genomic_DNA"/>
</dbReference>
<comment type="similarity">
    <text evidence="1">Belongs to the flagella basal body rod proteins family.</text>
</comment>
<dbReference type="InterPro" id="IPR010930">
    <property type="entry name" value="Flg_bb/hook_C_dom"/>
</dbReference>
<name>A0A3B0YZD9_9ZZZZ</name>
<keyword evidence="6" id="KW-0969">Cilium</keyword>
<dbReference type="AlphaFoldDB" id="A0A3B0YZD9"/>
<protein>
    <recommendedName>
        <fullName evidence="2">Flagellar basal-body rod protein FlgC</fullName>
    </recommendedName>
</protein>
<sequence length="135" mass="14672">MSLMSVFNISSSAMNAQSVRLNTTASNLANAESVSSSEADAYRARQPVFKTVLNNLTGEVQGVTVADVVKSDAPVMKQYSPGNPMADQEGYIYRSNVNAMEEMANMISASRSYQNNVQVMNTSKEMLMSTLRLGQ</sequence>
<dbReference type="PANTHER" id="PTHR30435">
    <property type="entry name" value="FLAGELLAR PROTEIN"/>
    <property type="match status" value="1"/>
</dbReference>